<name>A0AA39X225_9PEZI</name>
<evidence type="ECO:0000259" key="2">
    <source>
        <dbReference type="Pfam" id="PF16010"/>
    </source>
</evidence>
<feature type="chain" id="PRO_5041232257" description="Cellobiose dehydrogenase-like cytochrome domain-containing protein" evidence="1">
    <location>
        <begin position="20"/>
        <end position="217"/>
    </location>
</feature>
<accession>A0AA39X225</accession>
<dbReference type="SUPFAM" id="SSF49344">
    <property type="entry name" value="CBD9-like"/>
    <property type="match status" value="1"/>
</dbReference>
<dbReference type="AlphaFoldDB" id="A0AA39X225"/>
<dbReference type="Pfam" id="PF16010">
    <property type="entry name" value="CDH-cyt"/>
    <property type="match status" value="1"/>
</dbReference>
<reference evidence="3" key="1">
    <citation type="submission" date="2023-06" db="EMBL/GenBank/DDBJ databases">
        <title>Genome-scale phylogeny and comparative genomics of the fungal order Sordariales.</title>
        <authorList>
            <consortium name="Lawrence Berkeley National Laboratory"/>
            <person name="Hensen N."/>
            <person name="Bonometti L."/>
            <person name="Westerberg I."/>
            <person name="Brannstrom I.O."/>
            <person name="Guillou S."/>
            <person name="Cros-Aarteil S."/>
            <person name="Calhoun S."/>
            <person name="Haridas S."/>
            <person name="Kuo A."/>
            <person name="Mondo S."/>
            <person name="Pangilinan J."/>
            <person name="Riley R."/>
            <person name="Labutti K."/>
            <person name="Andreopoulos B."/>
            <person name="Lipzen A."/>
            <person name="Chen C."/>
            <person name="Yanf M."/>
            <person name="Daum C."/>
            <person name="Ng V."/>
            <person name="Clum A."/>
            <person name="Steindorff A."/>
            <person name="Ohm R."/>
            <person name="Martin F."/>
            <person name="Silar P."/>
            <person name="Natvig D."/>
            <person name="Lalanne C."/>
            <person name="Gautier V."/>
            <person name="Ament-Velasquez S.L."/>
            <person name="Kruys A."/>
            <person name="Hutchinson M.I."/>
            <person name="Powell A.J."/>
            <person name="Barry K."/>
            <person name="Miller A.N."/>
            <person name="Grigoriev I.V."/>
            <person name="Debuchy R."/>
            <person name="Gladieux P."/>
            <person name="Thoren M.H."/>
            <person name="Johannesson H."/>
        </authorList>
    </citation>
    <scope>NUCLEOTIDE SEQUENCE</scope>
    <source>
        <strain evidence="3">CBS 606.72</strain>
    </source>
</reference>
<gene>
    <name evidence="3" type="ORF">B0T14DRAFT_421217</name>
</gene>
<evidence type="ECO:0000313" key="4">
    <source>
        <dbReference type="Proteomes" id="UP001175000"/>
    </source>
</evidence>
<dbReference type="InterPro" id="IPR015920">
    <property type="entry name" value="Cellobiose_DH-like_cyt"/>
</dbReference>
<feature type="signal peptide" evidence="1">
    <location>
        <begin position="1"/>
        <end position="19"/>
    </location>
</feature>
<dbReference type="Proteomes" id="UP001175000">
    <property type="component" value="Unassembled WGS sequence"/>
</dbReference>
<dbReference type="PANTHER" id="PTHR47797">
    <property type="entry name" value="DEHYDROGENASE, PUTATIVE (AFU_ORTHOLOGUE AFUA_8G05805)-RELATED"/>
    <property type="match status" value="1"/>
</dbReference>
<evidence type="ECO:0000256" key="1">
    <source>
        <dbReference type="SAM" id="SignalP"/>
    </source>
</evidence>
<keyword evidence="1" id="KW-0732">Signal</keyword>
<proteinExistence type="predicted"/>
<protein>
    <recommendedName>
        <fullName evidence="2">Cellobiose dehydrogenase-like cytochrome domain-containing protein</fullName>
    </recommendedName>
</protein>
<sequence>MGIISVFATALSLSSAALASPIQERQASVAAKYCDAASTLCFTEWVSPEKIAYRFAIPDTATAAPFDVILQIEAPKTVGWAGIAWGGVMTNNPLTVAWANGASAIATTRQASARTYPQPATGVTYTAIPSLTKSNTTHWTYTAVAKGASSFGNTRLNPASTAVTFAYAQAAGAPATPADPASRFSIHNSRGKFTVDLAAGKIADFVALAEKLTKPAA</sequence>
<feature type="domain" description="Cellobiose dehydrogenase-like cytochrome" evidence="2">
    <location>
        <begin position="33"/>
        <end position="205"/>
    </location>
</feature>
<comment type="caution">
    <text evidence="3">The sequence shown here is derived from an EMBL/GenBank/DDBJ whole genome shotgun (WGS) entry which is preliminary data.</text>
</comment>
<dbReference type="EMBL" id="JAULSU010000002">
    <property type="protein sequence ID" value="KAK0625831.1"/>
    <property type="molecule type" value="Genomic_DNA"/>
</dbReference>
<keyword evidence="4" id="KW-1185">Reference proteome</keyword>
<dbReference type="CDD" id="cd09630">
    <property type="entry name" value="CDH_like_cytochrome"/>
    <property type="match status" value="1"/>
</dbReference>
<dbReference type="PANTHER" id="PTHR47797:SF5">
    <property type="entry name" value="CELLOBIOSE DEHYDROGENASE CYTOCHROME DOMAIN-CONTAINING PROTEIN"/>
    <property type="match status" value="1"/>
</dbReference>
<evidence type="ECO:0000313" key="3">
    <source>
        <dbReference type="EMBL" id="KAK0625831.1"/>
    </source>
</evidence>
<dbReference type="Gene3D" id="2.60.40.1210">
    <property type="entry name" value="Cellobiose dehydrogenase, cytochrome domain"/>
    <property type="match status" value="1"/>
</dbReference>
<organism evidence="3 4">
    <name type="scientific">Immersiella caudata</name>
    <dbReference type="NCBI Taxonomy" id="314043"/>
    <lineage>
        <taxon>Eukaryota</taxon>
        <taxon>Fungi</taxon>
        <taxon>Dikarya</taxon>
        <taxon>Ascomycota</taxon>
        <taxon>Pezizomycotina</taxon>
        <taxon>Sordariomycetes</taxon>
        <taxon>Sordariomycetidae</taxon>
        <taxon>Sordariales</taxon>
        <taxon>Lasiosphaeriaceae</taxon>
        <taxon>Immersiella</taxon>
    </lineage>
</organism>